<comment type="caution">
    <text evidence="1">The sequence shown here is derived from an EMBL/GenBank/DDBJ whole genome shotgun (WGS) entry which is preliminary data.</text>
</comment>
<keyword evidence="2" id="KW-1185">Reference proteome</keyword>
<gene>
    <name evidence="1" type="ORF">I2501_15720</name>
</gene>
<dbReference type="EMBL" id="JADPRT010000005">
    <property type="protein sequence ID" value="MBF9069472.1"/>
    <property type="molecule type" value="Genomic_DNA"/>
</dbReference>
<dbReference type="RefSeq" id="WP_196194596.1">
    <property type="nucleotide sequence ID" value="NZ_JADPRT010000005.1"/>
</dbReference>
<dbReference type="Proteomes" id="UP000657385">
    <property type="component" value="Unassembled WGS sequence"/>
</dbReference>
<name>A0A931B4Y3_9ACTN</name>
<organism evidence="1 2">
    <name type="scientific">Streptacidiphilus fuscans</name>
    <dbReference type="NCBI Taxonomy" id="2789292"/>
    <lineage>
        <taxon>Bacteria</taxon>
        <taxon>Bacillati</taxon>
        <taxon>Actinomycetota</taxon>
        <taxon>Actinomycetes</taxon>
        <taxon>Kitasatosporales</taxon>
        <taxon>Streptomycetaceae</taxon>
        <taxon>Streptacidiphilus</taxon>
    </lineage>
</organism>
<evidence type="ECO:0000313" key="1">
    <source>
        <dbReference type="EMBL" id="MBF9069472.1"/>
    </source>
</evidence>
<evidence type="ECO:0000313" key="2">
    <source>
        <dbReference type="Proteomes" id="UP000657385"/>
    </source>
</evidence>
<dbReference type="AlphaFoldDB" id="A0A931B4Y3"/>
<accession>A0A931B4Y3</accession>
<protein>
    <submittedName>
        <fullName evidence="1">Uncharacterized protein</fullName>
    </submittedName>
</protein>
<proteinExistence type="predicted"/>
<reference evidence="1" key="1">
    <citation type="submission" date="2020-11" db="EMBL/GenBank/DDBJ databases">
        <title>Isolation and identification of active actinomycetes.</title>
        <authorList>
            <person name="Yu B."/>
        </authorList>
    </citation>
    <scope>NUCLEOTIDE SEQUENCE</scope>
    <source>
        <strain evidence="1">NEAU-YB345</strain>
    </source>
</reference>
<sequence>MARRPGGRRRLRLKLWQEALALAVVVAAVLWGIHASGWLNGNVTQTQDPSAVAAALTAVRTGRCPAEPPKDQATDVYGTGDVLEPLTANRLLLCGYAYWASNGTRTVQRTSRVITDQATINGFRSALNALPTPPGGTYECPNDTGSAALEIFTDGGHEVELLQAVTGCQSVTNGVREGWVGTSQVGGELIRLLPPSFCTDAWRDSCSWLSQGSRTPQP</sequence>